<keyword evidence="9" id="KW-1185">Reference proteome</keyword>
<name>A0A9W8WY82_9PLEO</name>
<protein>
    <submittedName>
        <fullName evidence="8">Uncharacterized protein</fullName>
    </submittedName>
</protein>
<evidence type="ECO:0000313" key="8">
    <source>
        <dbReference type="EMBL" id="KAJ4336224.1"/>
    </source>
</evidence>
<proteinExistence type="predicted"/>
<dbReference type="AlphaFoldDB" id="A0A9W8WY82"/>
<evidence type="ECO:0000256" key="5">
    <source>
        <dbReference type="SAM" id="MobiDB-lite"/>
    </source>
</evidence>
<evidence type="ECO:0000256" key="6">
    <source>
        <dbReference type="SAM" id="Phobius"/>
    </source>
</evidence>
<reference evidence="8" key="1">
    <citation type="submission" date="2022-10" db="EMBL/GenBank/DDBJ databases">
        <title>Tapping the CABI collections for fungal endophytes: first genome assemblies for Collariella, Neodidymelliopsis, Ascochyta clinopodiicola, Didymella pomorum, Didymosphaeria variabile, Neocosmospora piperis and Neocucurbitaria cava.</title>
        <authorList>
            <person name="Hill R."/>
        </authorList>
    </citation>
    <scope>NUCLEOTIDE SEQUENCE</scope>
    <source>
        <strain evidence="8">IMI 360193</strain>
    </source>
</reference>
<keyword evidence="2 6" id="KW-0812">Transmembrane</keyword>
<keyword evidence="3 6" id="KW-1133">Transmembrane helix</keyword>
<dbReference type="Proteomes" id="UP001140562">
    <property type="component" value="Unassembled WGS sequence"/>
</dbReference>
<evidence type="ECO:0000256" key="3">
    <source>
        <dbReference type="ARBA" id="ARBA00022989"/>
    </source>
</evidence>
<comment type="caution">
    <text evidence="8">The sequence shown here is derived from an EMBL/GenBank/DDBJ whole genome shotgun (WGS) entry which is preliminary data.</text>
</comment>
<feature type="chain" id="PRO_5040933249" evidence="7">
    <location>
        <begin position="26"/>
        <end position="457"/>
    </location>
</feature>
<evidence type="ECO:0000256" key="1">
    <source>
        <dbReference type="ARBA" id="ARBA00004167"/>
    </source>
</evidence>
<gene>
    <name evidence="8" type="ORF">N0V87_005516</name>
</gene>
<dbReference type="InterPro" id="IPR051694">
    <property type="entry name" value="Immunoregulatory_rcpt-like"/>
</dbReference>
<keyword evidence="4 6" id="KW-0472">Membrane</keyword>
<feature type="compositionally biased region" description="Polar residues" evidence="5">
    <location>
        <begin position="354"/>
        <end position="365"/>
    </location>
</feature>
<feature type="compositionally biased region" description="Polar residues" evidence="5">
    <location>
        <begin position="417"/>
        <end position="435"/>
    </location>
</feature>
<evidence type="ECO:0000256" key="7">
    <source>
        <dbReference type="SAM" id="SignalP"/>
    </source>
</evidence>
<feature type="transmembrane region" description="Helical" evidence="6">
    <location>
        <begin position="310"/>
        <end position="332"/>
    </location>
</feature>
<dbReference type="EMBL" id="JAPEUV010000051">
    <property type="protein sequence ID" value="KAJ4336224.1"/>
    <property type="molecule type" value="Genomic_DNA"/>
</dbReference>
<dbReference type="GO" id="GO:0071944">
    <property type="term" value="C:cell periphery"/>
    <property type="evidence" value="ECO:0007669"/>
    <property type="project" value="UniProtKB-ARBA"/>
</dbReference>
<dbReference type="PANTHER" id="PTHR15549:SF33">
    <property type="entry name" value="MEMBRANE PROTEIN WSC4, PUTATIVE (AFU_ORTHOLOGUE AFUA_5G09020)-RELATED"/>
    <property type="match status" value="1"/>
</dbReference>
<dbReference type="PANTHER" id="PTHR15549">
    <property type="entry name" value="PAIRED IMMUNOGLOBULIN-LIKE TYPE 2 RECEPTOR"/>
    <property type="match status" value="1"/>
</dbReference>
<evidence type="ECO:0000313" key="9">
    <source>
        <dbReference type="Proteomes" id="UP001140562"/>
    </source>
</evidence>
<dbReference type="GO" id="GO:0016020">
    <property type="term" value="C:membrane"/>
    <property type="evidence" value="ECO:0007669"/>
    <property type="project" value="UniProtKB-SubCell"/>
</dbReference>
<organism evidence="8 9">
    <name type="scientific">Didymella glomerata</name>
    <dbReference type="NCBI Taxonomy" id="749621"/>
    <lineage>
        <taxon>Eukaryota</taxon>
        <taxon>Fungi</taxon>
        <taxon>Dikarya</taxon>
        <taxon>Ascomycota</taxon>
        <taxon>Pezizomycotina</taxon>
        <taxon>Dothideomycetes</taxon>
        <taxon>Pleosporomycetidae</taxon>
        <taxon>Pleosporales</taxon>
        <taxon>Pleosporineae</taxon>
        <taxon>Didymellaceae</taxon>
        <taxon>Didymella</taxon>
    </lineage>
</organism>
<comment type="subcellular location">
    <subcellularLocation>
        <location evidence="1">Membrane</location>
        <topology evidence="1">Single-pass membrane protein</topology>
    </subcellularLocation>
</comment>
<sequence length="457" mass="48474">MVASTGCRVAILLTCFSSLFRFGLSQRPTNASVCDYYAQAQYGTNSSDTQLKWIQNVVCLAFEGGSTLNNVSSDLTGILRPGKFNNIDIDLLHYFNGSTKSTNVNNAAIGVNWLDDGGATPLAAFLSGKSQALSLDEEKNQYHLFSNFFVGFARSFGCTLPPAPLPKTNGPVSLAYAHKFMDLEYHQLGYFINQLSLAAVHYGASAQDADTFRSSMNSRFNVRCAPAFSSNPASPPQLMSLCQNPTCPLAVPVSDCAAYVNLTASGTANSNPTTVTSVATMTAAPSDASSSAAPTSGTAPADPDKLSTGAIAGIAIGGAAVLLIAIIALVYFRRKRRPSAAAIEPAPPPGWDQHNFSTPTMQPPSAYSPKHPSVSYYSTNQPPDARLRGASPDSQDYHFSSGHPSEIWSPVPVEMEGTQSAQSMHGMSPATQNGEWSKPQRHSEGLPGPGQGQYVQQ</sequence>
<feature type="signal peptide" evidence="7">
    <location>
        <begin position="1"/>
        <end position="25"/>
    </location>
</feature>
<dbReference type="OrthoDB" id="2110578at2759"/>
<keyword evidence="7" id="KW-0732">Signal</keyword>
<evidence type="ECO:0000256" key="2">
    <source>
        <dbReference type="ARBA" id="ARBA00022692"/>
    </source>
</evidence>
<feature type="region of interest" description="Disordered" evidence="5">
    <location>
        <begin position="339"/>
        <end position="457"/>
    </location>
</feature>
<accession>A0A9W8WY82</accession>
<evidence type="ECO:0000256" key="4">
    <source>
        <dbReference type="ARBA" id="ARBA00023136"/>
    </source>
</evidence>